<feature type="compositionally biased region" description="Basic residues" evidence="2">
    <location>
        <begin position="36"/>
        <end position="47"/>
    </location>
</feature>
<feature type="compositionally biased region" description="Gly residues" evidence="2">
    <location>
        <begin position="314"/>
        <end position="324"/>
    </location>
</feature>
<dbReference type="GO" id="GO:0046579">
    <property type="term" value="P:positive regulation of Ras protein signal transduction"/>
    <property type="evidence" value="ECO:0007669"/>
    <property type="project" value="TreeGrafter"/>
</dbReference>
<dbReference type="AlphaFoldDB" id="A0A168ESG2"/>
<organism evidence="3 4">
    <name type="scientific">Moelleriella libera RCEF 2490</name>
    <dbReference type="NCBI Taxonomy" id="1081109"/>
    <lineage>
        <taxon>Eukaryota</taxon>
        <taxon>Fungi</taxon>
        <taxon>Dikarya</taxon>
        <taxon>Ascomycota</taxon>
        <taxon>Pezizomycotina</taxon>
        <taxon>Sordariomycetes</taxon>
        <taxon>Hypocreomycetidae</taxon>
        <taxon>Hypocreales</taxon>
        <taxon>Clavicipitaceae</taxon>
        <taxon>Moelleriella</taxon>
    </lineage>
</organism>
<dbReference type="GO" id="GO:0016301">
    <property type="term" value="F:kinase activity"/>
    <property type="evidence" value="ECO:0007669"/>
    <property type="project" value="UniProtKB-KW"/>
</dbReference>
<dbReference type="OrthoDB" id="3980126at2759"/>
<gene>
    <name evidence="3" type="ORF">AAL_02652</name>
</gene>
<feature type="compositionally biased region" description="Gly residues" evidence="2">
    <location>
        <begin position="104"/>
        <end position="119"/>
    </location>
</feature>
<evidence type="ECO:0000256" key="1">
    <source>
        <dbReference type="ARBA" id="ARBA00093458"/>
    </source>
</evidence>
<feature type="region of interest" description="Disordered" evidence="2">
    <location>
        <begin position="313"/>
        <end position="349"/>
    </location>
</feature>
<comment type="caution">
    <text evidence="3">The sequence shown here is derived from an EMBL/GenBank/DDBJ whole genome shotgun (WGS) entry which is preliminary data.</text>
</comment>
<evidence type="ECO:0000313" key="4">
    <source>
        <dbReference type="Proteomes" id="UP000078544"/>
    </source>
</evidence>
<dbReference type="Proteomes" id="UP000078544">
    <property type="component" value="Unassembled WGS sequence"/>
</dbReference>
<feature type="region of interest" description="Disordered" evidence="2">
    <location>
        <begin position="220"/>
        <end position="246"/>
    </location>
</feature>
<evidence type="ECO:0000313" key="3">
    <source>
        <dbReference type="EMBL" id="KZZ99101.1"/>
    </source>
</evidence>
<sequence>MPQRQSIRSILGKPRISKPRSSSSGTNSPSASRSPSKPRPKGQRHSSRHDDDASLLFPDRFPDMGVLPALTVNEELSLRDVVQAMRYVRSHMFSSVPLVSGESGARGGGGGRASSGGGLSSTRTAEVLNYRASIAPVVSTGHVRAVLDKMAPSQVERETNELVTRGVLRRVRIERRGEGLVETERLEEMLARQRPLGVSATSRAAFTRLLRGRPTAQIIEDGDLLGEGEGAEGDRERDGAEEDQGQRVTRMLDELVRAGFLTSVNATTAASLGDNNTLQIRPEDRTTLTSIQHVARFASGTVSAVGGQNAIHLAGGGGGGGKGNGDATSRRRGRDDPGRGSGGGGGGGGGGMYRIAVPGHGRCLKLADDAVAWVRDVLGKTKWGEGPESWLRERFEGRGFYGTRWKDFWGLEWDWVLGEAVGVGAVEVFDTGSVGKGVRAVGGPW</sequence>
<feature type="compositionally biased region" description="Gly residues" evidence="2">
    <location>
        <begin position="339"/>
        <end position="349"/>
    </location>
</feature>
<reference evidence="3 4" key="1">
    <citation type="journal article" date="2016" name="Genome Biol. Evol.">
        <title>Divergent and convergent evolution of fungal pathogenicity.</title>
        <authorList>
            <person name="Shang Y."/>
            <person name="Xiao G."/>
            <person name="Zheng P."/>
            <person name="Cen K."/>
            <person name="Zhan S."/>
            <person name="Wang C."/>
        </authorList>
    </citation>
    <scope>NUCLEOTIDE SEQUENCE [LARGE SCALE GENOMIC DNA]</scope>
    <source>
        <strain evidence="3 4">RCEF 2490</strain>
    </source>
</reference>
<name>A0A168ESG2_9HYPO</name>
<feature type="compositionally biased region" description="Low complexity" evidence="2">
    <location>
        <begin position="19"/>
        <end position="35"/>
    </location>
</feature>
<dbReference type="PANTHER" id="PTHR15243:SF0">
    <property type="entry name" value="SERINE_THREONINE-PROTEIN KINASE 19"/>
    <property type="match status" value="1"/>
</dbReference>
<keyword evidence="3" id="KW-0808">Transferase</keyword>
<comment type="similarity">
    <text evidence="1">Belongs to the STK19 family.</text>
</comment>
<dbReference type="InterPro" id="IPR018865">
    <property type="entry name" value="STK19-like"/>
</dbReference>
<feature type="compositionally biased region" description="Acidic residues" evidence="2">
    <location>
        <begin position="220"/>
        <end position="231"/>
    </location>
</feature>
<dbReference type="PANTHER" id="PTHR15243">
    <property type="entry name" value="SERINE/THREONINE-PROTEIN KINASE 19"/>
    <property type="match status" value="1"/>
</dbReference>
<proteinExistence type="inferred from homology"/>
<dbReference type="EMBL" id="AZGY01000004">
    <property type="protein sequence ID" value="KZZ99101.1"/>
    <property type="molecule type" value="Genomic_DNA"/>
</dbReference>
<feature type="region of interest" description="Disordered" evidence="2">
    <location>
        <begin position="101"/>
        <end position="120"/>
    </location>
</feature>
<protein>
    <submittedName>
        <fullName evidence="3">Serine-threonine protein kinase 19</fullName>
    </submittedName>
</protein>
<dbReference type="Pfam" id="PF10494">
    <property type="entry name" value="Stk19"/>
    <property type="match status" value="1"/>
</dbReference>
<evidence type="ECO:0000256" key="2">
    <source>
        <dbReference type="SAM" id="MobiDB-lite"/>
    </source>
</evidence>
<keyword evidence="3" id="KW-0418">Kinase</keyword>
<accession>A0A168ESG2</accession>
<keyword evidence="4" id="KW-1185">Reference proteome</keyword>
<feature type="region of interest" description="Disordered" evidence="2">
    <location>
        <begin position="1"/>
        <end position="56"/>
    </location>
</feature>